<protein>
    <submittedName>
        <fullName evidence="1">Unnamed protein product</fullName>
    </submittedName>
</protein>
<accession>A0ACB5T2Y6</accession>
<evidence type="ECO:0000313" key="1">
    <source>
        <dbReference type="EMBL" id="GME80209.1"/>
    </source>
</evidence>
<keyword evidence="2" id="KW-1185">Reference proteome</keyword>
<proteinExistence type="predicted"/>
<sequence>MESLHRISDDPDNRCYICLQGKDELAPFCNIKESKDWVKPCSCSLIAHRKCFLSWVSSLDLQKRKDSQYQRQQQEQYNGGNGGNNLGGGGAGNNSQLLFRYSVQHAIFGVPFFRKSEKTNIFVACPQCKRSICFKTPNSTLLNLKSTLDTTLSNMIKVGLISGVISATSICLTVGCFATAATIGLKITDKLAPDSVQLSLFDLNPPFLMTCEDAIRKELIPGGKFLAFTLSVPFHFLMLRSSWGFGLAKQLTGLTVLPMLVYAGWENLKTNPAKMCLFASLPLKLLYTLVYNLTFNRIYYRWCKQVQACFIADRLSLQEIERIEKENVEEYEVKELESNRREIIGRRSRSRIGSNETSRWTFYSTLMKPIQHFLSCFKLSKIQASRLKREFINCFKFDYSTVFQSKKFFLVISTTLLWPQIGEMAGRLLETNIPMVHDFISGLVNTPNEGIFVRNCIGCLAVAILKDFVNLYFNYRKFKQLKDIDVVYGVDPELTRFVNSNQS</sequence>
<organism evidence="1 2">
    <name type="scientific">Ambrosiozyma monospora</name>
    <name type="common">Yeast</name>
    <name type="synonym">Endomycopsis monosporus</name>
    <dbReference type="NCBI Taxonomy" id="43982"/>
    <lineage>
        <taxon>Eukaryota</taxon>
        <taxon>Fungi</taxon>
        <taxon>Dikarya</taxon>
        <taxon>Ascomycota</taxon>
        <taxon>Saccharomycotina</taxon>
        <taxon>Pichiomycetes</taxon>
        <taxon>Pichiales</taxon>
        <taxon>Pichiaceae</taxon>
        <taxon>Ambrosiozyma</taxon>
    </lineage>
</organism>
<evidence type="ECO:0000313" key="2">
    <source>
        <dbReference type="Proteomes" id="UP001165064"/>
    </source>
</evidence>
<comment type="caution">
    <text evidence="1">The sequence shown here is derived from an EMBL/GenBank/DDBJ whole genome shotgun (WGS) entry which is preliminary data.</text>
</comment>
<name>A0ACB5T2Y6_AMBMO</name>
<gene>
    <name evidence="1" type="ORF">Amon02_000433900</name>
</gene>
<dbReference type="Proteomes" id="UP001165064">
    <property type="component" value="Unassembled WGS sequence"/>
</dbReference>
<dbReference type="EMBL" id="BSXS01002947">
    <property type="protein sequence ID" value="GME80209.1"/>
    <property type="molecule type" value="Genomic_DNA"/>
</dbReference>
<reference evidence="1" key="1">
    <citation type="submission" date="2023-04" db="EMBL/GenBank/DDBJ databases">
        <title>Ambrosiozyma monospora NBRC 10751.</title>
        <authorList>
            <person name="Ichikawa N."/>
            <person name="Sato H."/>
            <person name="Tonouchi N."/>
        </authorList>
    </citation>
    <scope>NUCLEOTIDE SEQUENCE</scope>
    <source>
        <strain evidence="1">NBRC 10751</strain>
    </source>
</reference>